<keyword evidence="4" id="KW-1185">Reference proteome</keyword>
<dbReference type="Proteomes" id="UP000636960">
    <property type="component" value="Unassembled WGS sequence"/>
</dbReference>
<dbReference type="RefSeq" id="WP_239162994.1">
    <property type="nucleotide sequence ID" value="NZ_BOMV01000057.1"/>
</dbReference>
<sequence>MFAAALVVAGTPSPAAAAGSAMDALAGAAQAGDLDVMTFNLRYASNSTPNSWTQRRPAMRTLLTTERPDLIGTQEGLLAQLRDIEGDLGSGYDYIGAGREGGIRGEFMAVFYDTTRLEAQTYGHYWLSDTPAVPGSNTWGGGSIRMVTWVRFLHRATGRQFYAVNTHLDNVSEYARQRAAQLIRSRLAALTPVLPIVLTGDFNSPAGSSSYVHTLLAGQSGLADTWNTAGVRGPAYGTYHNYQALVANGPRIDWVLASEGVTARATLTNTYRRGSQYPSDHLPVQVRLRLP</sequence>
<evidence type="ECO:0000313" key="3">
    <source>
        <dbReference type="EMBL" id="GIE97485.1"/>
    </source>
</evidence>
<proteinExistence type="predicted"/>
<dbReference type="PANTHER" id="PTHR12121:SF36">
    <property type="entry name" value="ENDONUCLEASE_EXONUCLEASE_PHOSPHATASE DOMAIN-CONTAINING PROTEIN"/>
    <property type="match status" value="1"/>
</dbReference>
<evidence type="ECO:0000259" key="2">
    <source>
        <dbReference type="Pfam" id="PF03372"/>
    </source>
</evidence>
<keyword evidence="1" id="KW-0732">Signal</keyword>
<dbReference type="InterPro" id="IPR036691">
    <property type="entry name" value="Endo/exonu/phosph_ase_sf"/>
</dbReference>
<gene>
    <name evidence="3" type="ORF">Ari01nite_49500</name>
</gene>
<organism evidence="3 4">
    <name type="scientific">Paractinoplanes rishiriensis</name>
    <dbReference type="NCBI Taxonomy" id="1050105"/>
    <lineage>
        <taxon>Bacteria</taxon>
        <taxon>Bacillati</taxon>
        <taxon>Actinomycetota</taxon>
        <taxon>Actinomycetes</taxon>
        <taxon>Micromonosporales</taxon>
        <taxon>Micromonosporaceae</taxon>
        <taxon>Paractinoplanes</taxon>
    </lineage>
</organism>
<feature type="chain" id="PRO_5036780083" evidence="1">
    <location>
        <begin position="18"/>
        <end position="291"/>
    </location>
</feature>
<dbReference type="InterPro" id="IPR050410">
    <property type="entry name" value="CCR4/nocturin_mRNA_transcr"/>
</dbReference>
<dbReference type="SUPFAM" id="SSF56219">
    <property type="entry name" value="DNase I-like"/>
    <property type="match status" value="1"/>
</dbReference>
<dbReference type="Pfam" id="PF03372">
    <property type="entry name" value="Exo_endo_phos"/>
    <property type="match status" value="1"/>
</dbReference>
<dbReference type="AlphaFoldDB" id="A0A919JYY5"/>
<dbReference type="EMBL" id="BOMV01000057">
    <property type="protein sequence ID" value="GIE97485.1"/>
    <property type="molecule type" value="Genomic_DNA"/>
</dbReference>
<evidence type="ECO:0000313" key="4">
    <source>
        <dbReference type="Proteomes" id="UP000636960"/>
    </source>
</evidence>
<evidence type="ECO:0000256" key="1">
    <source>
        <dbReference type="SAM" id="SignalP"/>
    </source>
</evidence>
<dbReference type="Gene3D" id="3.60.10.10">
    <property type="entry name" value="Endonuclease/exonuclease/phosphatase"/>
    <property type="match status" value="1"/>
</dbReference>
<dbReference type="PANTHER" id="PTHR12121">
    <property type="entry name" value="CARBON CATABOLITE REPRESSOR PROTEIN 4"/>
    <property type="match status" value="1"/>
</dbReference>
<keyword evidence="3" id="KW-0378">Hydrolase</keyword>
<comment type="caution">
    <text evidence="3">The sequence shown here is derived from an EMBL/GenBank/DDBJ whole genome shotgun (WGS) entry which is preliminary data.</text>
</comment>
<reference evidence="3" key="1">
    <citation type="submission" date="2021-01" db="EMBL/GenBank/DDBJ databases">
        <title>Whole genome shotgun sequence of Actinoplanes rishiriensis NBRC 108556.</title>
        <authorList>
            <person name="Komaki H."/>
            <person name="Tamura T."/>
        </authorList>
    </citation>
    <scope>NUCLEOTIDE SEQUENCE</scope>
    <source>
        <strain evidence="3">NBRC 108556</strain>
    </source>
</reference>
<dbReference type="InterPro" id="IPR005135">
    <property type="entry name" value="Endo/exonuclease/phosphatase"/>
</dbReference>
<name>A0A919JYY5_9ACTN</name>
<feature type="domain" description="Endonuclease/exonuclease/phosphatase" evidence="2">
    <location>
        <begin position="37"/>
        <end position="281"/>
    </location>
</feature>
<protein>
    <submittedName>
        <fullName evidence="3">Metal-dependent hydrolase</fullName>
    </submittedName>
</protein>
<dbReference type="CDD" id="cd09083">
    <property type="entry name" value="EEP-1"/>
    <property type="match status" value="1"/>
</dbReference>
<feature type="signal peptide" evidence="1">
    <location>
        <begin position="1"/>
        <end position="17"/>
    </location>
</feature>
<dbReference type="GO" id="GO:0000175">
    <property type="term" value="F:3'-5'-RNA exonuclease activity"/>
    <property type="evidence" value="ECO:0007669"/>
    <property type="project" value="TreeGrafter"/>
</dbReference>
<accession>A0A919JYY5</accession>